<dbReference type="RefSeq" id="WP_019269544.1">
    <property type="nucleotide sequence ID" value="NZ_CP006959.1"/>
</dbReference>
<gene>
    <name evidence="1" type="ORF">MCCG_0661</name>
</gene>
<proteinExistence type="predicted"/>
<reference evidence="1 2" key="1">
    <citation type="submission" date="2013-12" db="EMBL/GenBank/DDBJ databases">
        <authorList>
            <person name="Wang R."/>
            <person name="Li Y."/>
            <person name="Zheng H."/>
            <person name="Xin J."/>
        </authorList>
    </citation>
    <scope>NUCLEOTIDE SEQUENCE [LARGE SCALE GENOMIC DNA]</scope>
    <source>
        <strain evidence="1 2">87001</strain>
    </source>
</reference>
<protein>
    <submittedName>
        <fullName evidence="1">Integrase core domain protein</fullName>
    </submittedName>
</protein>
<sequence length="78" mass="8918">MYKKTKITFENNILLDEVEKILNQNDILTFNLDSDSNSLVIGLKEHQIFSDALNILEKNNLQIKSIASLSINIDAIKR</sequence>
<accession>A0A9N7BAL1</accession>
<name>A0A9N7BAL1_MYCCC</name>
<evidence type="ECO:0000313" key="2">
    <source>
        <dbReference type="Proteomes" id="UP000031910"/>
    </source>
</evidence>
<dbReference type="EMBL" id="CP006959">
    <property type="protein sequence ID" value="AJK51609.1"/>
    <property type="molecule type" value="Genomic_DNA"/>
</dbReference>
<keyword evidence="2" id="KW-1185">Reference proteome</keyword>
<organism evidence="1 2">
    <name type="scientific">Mycoplasma capricolum subsp. capripneumoniae 87001</name>
    <dbReference type="NCBI Taxonomy" id="1124992"/>
    <lineage>
        <taxon>Bacteria</taxon>
        <taxon>Bacillati</taxon>
        <taxon>Mycoplasmatota</taxon>
        <taxon>Mollicutes</taxon>
        <taxon>Mycoplasmataceae</taxon>
        <taxon>Mycoplasma</taxon>
    </lineage>
</organism>
<dbReference type="KEGG" id="mcai:MCCG_0661"/>
<dbReference type="Proteomes" id="UP000031910">
    <property type="component" value="Chromosome"/>
</dbReference>
<dbReference type="AlphaFoldDB" id="A0A9N7BAL1"/>
<evidence type="ECO:0000313" key="1">
    <source>
        <dbReference type="EMBL" id="AJK51609.1"/>
    </source>
</evidence>